<dbReference type="EMBL" id="BDGG01000017">
    <property type="protein sequence ID" value="GAV08295.1"/>
    <property type="molecule type" value="Genomic_DNA"/>
</dbReference>
<accession>A0A1D1W477</accession>
<proteinExistence type="predicted"/>
<reference evidence="1 2" key="1">
    <citation type="journal article" date="2016" name="Nat. Commun.">
        <title>Extremotolerant tardigrade genome and improved radiotolerance of human cultured cells by tardigrade-unique protein.</title>
        <authorList>
            <person name="Hashimoto T."/>
            <person name="Horikawa D.D."/>
            <person name="Saito Y."/>
            <person name="Kuwahara H."/>
            <person name="Kozuka-Hata H."/>
            <person name="Shin-I T."/>
            <person name="Minakuchi Y."/>
            <person name="Ohishi K."/>
            <person name="Motoyama A."/>
            <person name="Aizu T."/>
            <person name="Enomoto A."/>
            <person name="Kondo K."/>
            <person name="Tanaka S."/>
            <person name="Hara Y."/>
            <person name="Koshikawa S."/>
            <person name="Sagara H."/>
            <person name="Miura T."/>
            <person name="Yokobori S."/>
            <person name="Miyagawa K."/>
            <person name="Suzuki Y."/>
            <person name="Kubo T."/>
            <person name="Oyama M."/>
            <person name="Kohara Y."/>
            <person name="Fujiyama A."/>
            <person name="Arakawa K."/>
            <person name="Katayama T."/>
            <person name="Toyoda A."/>
            <person name="Kunieda T."/>
        </authorList>
    </citation>
    <scope>NUCLEOTIDE SEQUENCE [LARGE SCALE GENOMIC DNA]</scope>
    <source>
        <strain evidence="1 2">YOKOZUNA-1</strain>
    </source>
</reference>
<sequence length="104" mass="11326">MDNVGLTAAEQSIVDKIVAILEDPPWNEAITKMTALLTGQSLPVVQHVIDAIMEDASGDGLFHVKLCRDLSIKLAKIASGGPSHHRHTTFHKVLCQRMSDRIDG</sequence>
<name>A0A1D1W477_RAMVA</name>
<evidence type="ECO:0000313" key="1">
    <source>
        <dbReference type="EMBL" id="GAV08295.1"/>
    </source>
</evidence>
<dbReference type="AlphaFoldDB" id="A0A1D1W477"/>
<gene>
    <name evidence="1" type="primary">RvY_18010-1</name>
    <name evidence="1" type="synonym">RvY_18010.1</name>
    <name evidence="1" type="ORF">RvY_18010</name>
</gene>
<protein>
    <submittedName>
        <fullName evidence="1">Uncharacterized protein</fullName>
    </submittedName>
</protein>
<comment type="caution">
    <text evidence="1">The sequence shown here is derived from an EMBL/GenBank/DDBJ whole genome shotgun (WGS) entry which is preliminary data.</text>
</comment>
<evidence type="ECO:0000313" key="2">
    <source>
        <dbReference type="Proteomes" id="UP000186922"/>
    </source>
</evidence>
<organism evidence="1 2">
    <name type="scientific">Ramazzottius varieornatus</name>
    <name type="common">Water bear</name>
    <name type="synonym">Tardigrade</name>
    <dbReference type="NCBI Taxonomy" id="947166"/>
    <lineage>
        <taxon>Eukaryota</taxon>
        <taxon>Metazoa</taxon>
        <taxon>Ecdysozoa</taxon>
        <taxon>Tardigrada</taxon>
        <taxon>Eutardigrada</taxon>
        <taxon>Parachela</taxon>
        <taxon>Hypsibioidea</taxon>
        <taxon>Ramazzottiidae</taxon>
        <taxon>Ramazzottius</taxon>
    </lineage>
</organism>
<keyword evidence="2" id="KW-1185">Reference proteome</keyword>
<dbReference type="Proteomes" id="UP000186922">
    <property type="component" value="Unassembled WGS sequence"/>
</dbReference>